<dbReference type="EMBL" id="JAGGMS010000001">
    <property type="protein sequence ID" value="MBP2182542.1"/>
    <property type="molecule type" value="Genomic_DNA"/>
</dbReference>
<gene>
    <name evidence="5" type="ORF">JOM49_004068</name>
</gene>
<feature type="chain" id="PRO_5046937009" evidence="3">
    <location>
        <begin position="25"/>
        <end position="393"/>
    </location>
</feature>
<name>A0ABS4PSX8_9PSEU</name>
<keyword evidence="2 3" id="KW-0732">Signal</keyword>
<dbReference type="PANTHER" id="PTHR47235">
    <property type="entry name" value="BLR6548 PROTEIN"/>
    <property type="match status" value="1"/>
</dbReference>
<dbReference type="InterPro" id="IPR028081">
    <property type="entry name" value="Leu-bd"/>
</dbReference>
<evidence type="ECO:0000256" key="1">
    <source>
        <dbReference type="ARBA" id="ARBA00010062"/>
    </source>
</evidence>
<evidence type="ECO:0000313" key="6">
    <source>
        <dbReference type="Proteomes" id="UP000741013"/>
    </source>
</evidence>
<dbReference type="InterPro" id="IPR028082">
    <property type="entry name" value="Peripla_BP_I"/>
</dbReference>
<dbReference type="Proteomes" id="UP000741013">
    <property type="component" value="Unassembled WGS sequence"/>
</dbReference>
<comment type="caution">
    <text evidence="5">The sequence shown here is derived from an EMBL/GenBank/DDBJ whole genome shotgun (WGS) entry which is preliminary data.</text>
</comment>
<protein>
    <submittedName>
        <fullName evidence="5">Branched-chain amino acid transport system substrate-binding protein</fullName>
    </submittedName>
</protein>
<evidence type="ECO:0000259" key="4">
    <source>
        <dbReference type="Pfam" id="PF13458"/>
    </source>
</evidence>
<organism evidence="5 6">
    <name type="scientific">Amycolatopsis magusensis</name>
    <dbReference type="NCBI Taxonomy" id="882444"/>
    <lineage>
        <taxon>Bacteria</taxon>
        <taxon>Bacillati</taxon>
        <taxon>Actinomycetota</taxon>
        <taxon>Actinomycetes</taxon>
        <taxon>Pseudonocardiales</taxon>
        <taxon>Pseudonocardiaceae</taxon>
        <taxon>Amycolatopsis</taxon>
    </lineage>
</organism>
<comment type="similarity">
    <text evidence="1">Belongs to the leucine-binding protein family.</text>
</comment>
<dbReference type="PANTHER" id="PTHR47235:SF1">
    <property type="entry name" value="BLR6548 PROTEIN"/>
    <property type="match status" value="1"/>
</dbReference>
<dbReference type="SUPFAM" id="SSF53822">
    <property type="entry name" value="Periplasmic binding protein-like I"/>
    <property type="match status" value="1"/>
</dbReference>
<sequence length="393" mass="41254">MNTGRRLGALLAGVVLTAAGCAGAESGSGGPIVVGSVNALSGAATFPEASQAAKAVFDAANASGGVNGRQIEYKALDDKGDPAAAAAAAREIVDGDEAVALVGSSSLIECEINTEYYEQQKILSVPGIGVDPACFTSPNIGPVNVGPFHDMTLSLLYGSEVLGLTDICALLEIAGNTLPSYQAAIDEWSAITGKKLKYLDSTVPYGGSDYTSYIVKARNAGCKAITVNPVEPDSIGQLKAAQAQGWTDVTWLLLTSVYSENYAKAISNAGAGVYVPAEFYPFTDAGSSQNREWRELMTRNGIPLTSFSQGGYLAAKYFLDVLRGITGEVTRESVTRALREMQPISDPMVGTPYVFGPGDTHHANTAGWPIKLASGTNRWELAAEDWLRIPARN</sequence>
<dbReference type="Pfam" id="PF13458">
    <property type="entry name" value="Peripla_BP_6"/>
    <property type="match status" value="1"/>
</dbReference>
<evidence type="ECO:0000256" key="2">
    <source>
        <dbReference type="ARBA" id="ARBA00022729"/>
    </source>
</evidence>
<evidence type="ECO:0000313" key="5">
    <source>
        <dbReference type="EMBL" id="MBP2182542.1"/>
    </source>
</evidence>
<dbReference type="Gene3D" id="3.40.50.2300">
    <property type="match status" value="2"/>
</dbReference>
<dbReference type="PROSITE" id="PS51257">
    <property type="entry name" value="PROKAR_LIPOPROTEIN"/>
    <property type="match status" value="1"/>
</dbReference>
<dbReference type="RefSeq" id="WP_209665833.1">
    <property type="nucleotide sequence ID" value="NZ_JAGGMS010000001.1"/>
</dbReference>
<reference evidence="5 6" key="1">
    <citation type="submission" date="2021-03" db="EMBL/GenBank/DDBJ databases">
        <title>Sequencing the genomes of 1000 actinobacteria strains.</title>
        <authorList>
            <person name="Klenk H.-P."/>
        </authorList>
    </citation>
    <scope>NUCLEOTIDE SEQUENCE [LARGE SCALE GENOMIC DNA]</scope>
    <source>
        <strain evidence="5 6">DSM 45510</strain>
    </source>
</reference>
<accession>A0ABS4PSX8</accession>
<proteinExistence type="inferred from homology"/>
<keyword evidence="6" id="KW-1185">Reference proteome</keyword>
<feature type="domain" description="Leucine-binding protein" evidence="4">
    <location>
        <begin position="31"/>
        <end position="373"/>
    </location>
</feature>
<feature type="signal peptide" evidence="3">
    <location>
        <begin position="1"/>
        <end position="24"/>
    </location>
</feature>
<evidence type="ECO:0000256" key="3">
    <source>
        <dbReference type="SAM" id="SignalP"/>
    </source>
</evidence>
<dbReference type="CDD" id="cd06341">
    <property type="entry name" value="PBP1_ABC_ligand_binding-like"/>
    <property type="match status" value="1"/>
</dbReference>